<reference evidence="3 4" key="1">
    <citation type="submission" date="2019-10" db="EMBL/GenBank/DDBJ databases">
        <title>Taxonomy of Antarctic Massilia spp.: description of Massilia rubra sp. nov., Massilia aquatica sp. nov., Massilia mucilaginosa sp. nov., Massilia frigida sp. nov. isolated from streams, lakes and regoliths.</title>
        <authorList>
            <person name="Holochova P."/>
            <person name="Sedlacek I."/>
            <person name="Kralova S."/>
            <person name="Maslanova I."/>
            <person name="Busse H.-J."/>
            <person name="Stankova E."/>
            <person name="Vrbovska V."/>
            <person name="Kovarovic V."/>
            <person name="Bartak M."/>
            <person name="Svec P."/>
            <person name="Pantucek R."/>
        </authorList>
    </citation>
    <scope>NUCLEOTIDE SEQUENCE [LARGE SCALE GENOMIC DNA]</scope>
    <source>
        <strain evidence="3 4">CCM 8695</strain>
    </source>
</reference>
<dbReference type="Proteomes" id="UP000621455">
    <property type="component" value="Unassembled WGS sequence"/>
</dbReference>
<dbReference type="PROSITE" id="PS50994">
    <property type="entry name" value="INTEGRASE"/>
    <property type="match status" value="1"/>
</dbReference>
<feature type="domain" description="Integrase catalytic" evidence="2">
    <location>
        <begin position="234"/>
        <end position="437"/>
    </location>
</feature>
<dbReference type="SUPFAM" id="SSF53098">
    <property type="entry name" value="Ribonuclease H-like"/>
    <property type="match status" value="1"/>
</dbReference>
<feature type="compositionally biased region" description="Basic and acidic residues" evidence="1">
    <location>
        <begin position="592"/>
        <end position="605"/>
    </location>
</feature>
<dbReference type="InterPro" id="IPR036397">
    <property type="entry name" value="RNaseH_sf"/>
</dbReference>
<dbReference type="InterPro" id="IPR012337">
    <property type="entry name" value="RNaseH-like_sf"/>
</dbReference>
<comment type="caution">
    <text evidence="3">The sequence shown here is derived from an EMBL/GenBank/DDBJ whole genome shotgun (WGS) entry which is preliminary data.</text>
</comment>
<dbReference type="RefSeq" id="WP_167085935.1">
    <property type="nucleotide sequence ID" value="NZ_WHJG01000005.1"/>
</dbReference>
<dbReference type="InterPro" id="IPR001584">
    <property type="entry name" value="Integrase_cat-core"/>
</dbReference>
<sequence length="636" mass="72067">MSEKERTQLWITEGATITNDGQEYIVVAIPDVNMVLAKEVGSGQKVLMKMGDIGPPKVIGTTTTTPTAKLELWEISQDDWKVAEERRRHIEPLLNTPARQWANALADKIAVEAGVSRATLYRWVATFKQAKLLSSLLPNYRARGGAGNTRLSPEVDAIIVECLENFHDTEQKTSVAATVEEIRRRCSNANLRLPAHNTIKARIEKSKGRERTASRKGEAAAHDQHDPIKGVIGDADWPLALVQIDHTLLPVIIVDDVHRKSIRRAWITLAIDVNSRVCLGMYLTLDAPSAMSAGMCISHAIMPKEKWMSRLGVTSTDWPCWGVMGILHMDNAREFRGDMLQVACNEYDVDLHLRPVKKPRYGAHIERLMGTVSEGLKAVKGATFSGPDEKGTYDSEGNACMTFGELEKWLVLFFARYHRKVHAGIGTTPLTKWRDGLLGTKGKPGRGLPARRLDEEKLRIDFMPFIERTIQNYGVLIDDVHYYHDVLRPWINTPHPEFSRHRRKFRFHRDPRDISQLYFFDEIAKRHFAIPYRDVSLPPVSIWELREAHRRADQKGIPHENEKAVFALLNEQRELEADAAEKTKSARRAQQRRVEHDRARKDKVDSLPQVSNPIPSAMPSAVRGYNPDAIEPLDDE</sequence>
<protein>
    <submittedName>
        <fullName evidence="3">DDE-type integrase/transposase/recombinase</fullName>
    </submittedName>
</protein>
<evidence type="ECO:0000259" key="2">
    <source>
        <dbReference type="PROSITE" id="PS50994"/>
    </source>
</evidence>
<feature type="region of interest" description="Disordered" evidence="1">
    <location>
        <begin position="204"/>
        <end position="223"/>
    </location>
</feature>
<organism evidence="3 4">
    <name type="scientific">Massilia frigida</name>
    <dbReference type="NCBI Taxonomy" id="2609281"/>
    <lineage>
        <taxon>Bacteria</taxon>
        <taxon>Pseudomonadati</taxon>
        <taxon>Pseudomonadota</taxon>
        <taxon>Betaproteobacteria</taxon>
        <taxon>Burkholderiales</taxon>
        <taxon>Oxalobacteraceae</taxon>
        <taxon>Telluria group</taxon>
        <taxon>Massilia</taxon>
    </lineage>
</organism>
<dbReference type="Pfam" id="PF09299">
    <property type="entry name" value="Mu-transpos_C"/>
    <property type="match status" value="1"/>
</dbReference>
<accession>A0ABX0N957</accession>
<keyword evidence="4" id="KW-1185">Reference proteome</keyword>
<dbReference type="InterPro" id="IPR015378">
    <property type="entry name" value="Transposase-like_Mu_C"/>
</dbReference>
<evidence type="ECO:0000256" key="1">
    <source>
        <dbReference type="SAM" id="MobiDB-lite"/>
    </source>
</evidence>
<evidence type="ECO:0000313" key="3">
    <source>
        <dbReference type="EMBL" id="NHZ78951.1"/>
    </source>
</evidence>
<gene>
    <name evidence="3" type="ORF">F2P44_06625</name>
</gene>
<evidence type="ECO:0000313" key="4">
    <source>
        <dbReference type="Proteomes" id="UP000621455"/>
    </source>
</evidence>
<name>A0ABX0N957_9BURK</name>
<dbReference type="Gene3D" id="3.30.420.10">
    <property type="entry name" value="Ribonuclease H-like superfamily/Ribonuclease H"/>
    <property type="match status" value="1"/>
</dbReference>
<dbReference type="EMBL" id="WHJG01000005">
    <property type="protein sequence ID" value="NHZ78951.1"/>
    <property type="molecule type" value="Genomic_DNA"/>
</dbReference>
<proteinExistence type="predicted"/>
<feature type="region of interest" description="Disordered" evidence="1">
    <location>
        <begin position="577"/>
        <end position="636"/>
    </location>
</feature>